<dbReference type="CDD" id="cd00130">
    <property type="entry name" value="PAS"/>
    <property type="match status" value="1"/>
</dbReference>
<dbReference type="FunFam" id="3.30.70.270:FF:000001">
    <property type="entry name" value="Diguanylate cyclase domain protein"/>
    <property type="match status" value="1"/>
</dbReference>
<dbReference type="PROSITE" id="PS50112">
    <property type="entry name" value="PAS"/>
    <property type="match status" value="1"/>
</dbReference>
<dbReference type="InterPro" id="IPR037401">
    <property type="entry name" value="SnoaL-like"/>
</dbReference>
<dbReference type="PANTHER" id="PTHR46663">
    <property type="entry name" value="DIGUANYLATE CYCLASE DGCT-RELATED"/>
    <property type="match status" value="1"/>
</dbReference>
<dbReference type="SMART" id="SM00091">
    <property type="entry name" value="PAS"/>
    <property type="match status" value="1"/>
</dbReference>
<dbReference type="Gene3D" id="3.30.70.270">
    <property type="match status" value="1"/>
</dbReference>
<dbReference type="RefSeq" id="WP_119110599.1">
    <property type="nucleotide sequence ID" value="NZ_QXJC01000014.1"/>
</dbReference>
<accession>A0A398C1N5</accession>
<dbReference type="SMART" id="SM00086">
    <property type="entry name" value="PAC"/>
    <property type="match status" value="1"/>
</dbReference>
<dbReference type="InterPro" id="IPR032710">
    <property type="entry name" value="NTF2-like_dom_sf"/>
</dbReference>
<dbReference type="NCBIfam" id="TIGR00254">
    <property type="entry name" value="GGDEF"/>
    <property type="match status" value="1"/>
</dbReference>
<name>A0A398C1N5_9BURK</name>
<evidence type="ECO:0000259" key="2">
    <source>
        <dbReference type="PROSITE" id="PS50113"/>
    </source>
</evidence>
<dbReference type="SUPFAM" id="SSF55073">
    <property type="entry name" value="Nucleotide cyclase"/>
    <property type="match status" value="1"/>
</dbReference>
<feature type="domain" description="PAS" evidence="1">
    <location>
        <begin position="165"/>
        <end position="235"/>
    </location>
</feature>
<dbReference type="Proteomes" id="UP000266302">
    <property type="component" value="Unassembled WGS sequence"/>
</dbReference>
<dbReference type="EMBL" id="QXJC01000014">
    <property type="protein sequence ID" value="RID96909.1"/>
    <property type="molecule type" value="Genomic_DNA"/>
</dbReference>
<comment type="caution">
    <text evidence="4">The sequence shown here is derived from an EMBL/GenBank/DDBJ whole genome shotgun (WGS) entry which is preliminary data.</text>
</comment>
<dbReference type="Pfam" id="PF00990">
    <property type="entry name" value="GGDEF"/>
    <property type="match status" value="1"/>
</dbReference>
<dbReference type="Pfam" id="PF08448">
    <property type="entry name" value="PAS_4"/>
    <property type="match status" value="1"/>
</dbReference>
<dbReference type="PANTHER" id="PTHR46663:SF2">
    <property type="entry name" value="GGDEF DOMAIN-CONTAINING PROTEIN"/>
    <property type="match status" value="1"/>
</dbReference>
<dbReference type="AlphaFoldDB" id="A0A398C1N5"/>
<dbReference type="InterPro" id="IPR052163">
    <property type="entry name" value="DGC-Regulatory_Protein"/>
</dbReference>
<dbReference type="PROSITE" id="PS50887">
    <property type="entry name" value="GGDEF"/>
    <property type="match status" value="1"/>
</dbReference>
<dbReference type="InterPro" id="IPR001610">
    <property type="entry name" value="PAC"/>
</dbReference>
<dbReference type="PROSITE" id="PS50113">
    <property type="entry name" value="PAC"/>
    <property type="match status" value="1"/>
</dbReference>
<dbReference type="CDD" id="cd01949">
    <property type="entry name" value="GGDEF"/>
    <property type="match status" value="1"/>
</dbReference>
<dbReference type="SMART" id="SM00267">
    <property type="entry name" value="GGDEF"/>
    <property type="match status" value="1"/>
</dbReference>
<feature type="domain" description="PAC" evidence="2">
    <location>
        <begin position="244"/>
        <end position="296"/>
    </location>
</feature>
<dbReference type="Gene3D" id="3.30.450.20">
    <property type="entry name" value="PAS domain"/>
    <property type="match status" value="1"/>
</dbReference>
<evidence type="ECO:0000259" key="3">
    <source>
        <dbReference type="PROSITE" id="PS50887"/>
    </source>
</evidence>
<dbReference type="NCBIfam" id="TIGR00229">
    <property type="entry name" value="sensory_box"/>
    <property type="match status" value="1"/>
</dbReference>
<dbReference type="InterPro" id="IPR000160">
    <property type="entry name" value="GGDEF_dom"/>
</dbReference>
<dbReference type="GO" id="GO:0003824">
    <property type="term" value="F:catalytic activity"/>
    <property type="evidence" value="ECO:0007669"/>
    <property type="project" value="UniProtKB-ARBA"/>
</dbReference>
<dbReference type="InterPro" id="IPR000014">
    <property type="entry name" value="PAS"/>
</dbReference>
<reference evidence="4 5" key="1">
    <citation type="submission" date="2018-09" db="EMBL/GenBank/DDBJ databases">
        <title>Draft genome of Simplicispira sp. NY-02.</title>
        <authorList>
            <person name="Im W.T."/>
        </authorList>
    </citation>
    <scope>NUCLEOTIDE SEQUENCE [LARGE SCALE GENOMIC DNA]</scope>
    <source>
        <strain evidence="4 5">NY-02</strain>
    </source>
</reference>
<dbReference type="InterPro" id="IPR000700">
    <property type="entry name" value="PAS-assoc_C"/>
</dbReference>
<organism evidence="4 5">
    <name type="scientific">Simplicispira hankyongi</name>
    <dbReference type="NCBI Taxonomy" id="2315688"/>
    <lineage>
        <taxon>Bacteria</taxon>
        <taxon>Pseudomonadati</taxon>
        <taxon>Pseudomonadota</taxon>
        <taxon>Betaproteobacteria</taxon>
        <taxon>Burkholderiales</taxon>
        <taxon>Comamonadaceae</taxon>
        <taxon>Simplicispira</taxon>
    </lineage>
</organism>
<evidence type="ECO:0000313" key="5">
    <source>
        <dbReference type="Proteomes" id="UP000266302"/>
    </source>
</evidence>
<proteinExistence type="predicted"/>
<protein>
    <submittedName>
        <fullName evidence="4">Diguanylate cyclase</fullName>
    </submittedName>
</protein>
<dbReference type="InterPro" id="IPR029787">
    <property type="entry name" value="Nucleotide_cyclase"/>
</dbReference>
<dbReference type="InterPro" id="IPR043128">
    <property type="entry name" value="Rev_trsase/Diguanyl_cyclase"/>
</dbReference>
<dbReference type="InterPro" id="IPR035965">
    <property type="entry name" value="PAS-like_dom_sf"/>
</dbReference>
<dbReference type="Pfam" id="PF13474">
    <property type="entry name" value="SnoaL_3"/>
    <property type="match status" value="1"/>
</dbReference>
<dbReference type="SUPFAM" id="SSF55785">
    <property type="entry name" value="PYP-like sensor domain (PAS domain)"/>
    <property type="match status" value="1"/>
</dbReference>
<dbReference type="Gene3D" id="3.10.450.50">
    <property type="match status" value="1"/>
</dbReference>
<keyword evidence="5" id="KW-1185">Reference proteome</keyword>
<evidence type="ECO:0000259" key="1">
    <source>
        <dbReference type="PROSITE" id="PS50112"/>
    </source>
</evidence>
<dbReference type="OrthoDB" id="9813903at2"/>
<feature type="domain" description="GGDEF" evidence="3">
    <location>
        <begin position="328"/>
        <end position="475"/>
    </location>
</feature>
<sequence>MHQDRQRKIRELFDEYIALYAARDDRLTARFSQNFSGYPGSGNRLIHDRDEWVRITRQDFAQVPGRIRIEMLDLSLQDLSPDVVVVTAFFHIHLPSDGQLLSREVARLVLIFRQEGAEWMIVHSGISIPYRSAQDGEVYPLKSLQEQNSALQALVDERTRALHESQALYRMLTEDAQDVLWKTDSRLVMTYISPADERLRGFRADEVVGHHVFEMFTDQGVALVKGLLKRRAAEDPSDTSEGFLTFQAEHRCKDGRVIWGEVLAKPDRNAQGEIVGYHGITREITERKRLEEQVRQLAFHDTLTHLANRRLLVEHLDQTMSASKRSHRHGALLFLDLDNFKPLNDTHGHGVGDLLLIEVAERLKDCVREADTVARFGGDEFVVLLCELDTLQDEATTQAAAIAEKIRTRLAEPYVLQAAPSGPATGTIEHQCTASIGVAVFRGRDEDQNSVIDRADAAMYQAKEDGRNRIRFAPSPISAA</sequence>
<gene>
    <name evidence="4" type="ORF">D3F03_16905</name>
</gene>
<dbReference type="InterPro" id="IPR013656">
    <property type="entry name" value="PAS_4"/>
</dbReference>
<evidence type="ECO:0000313" key="4">
    <source>
        <dbReference type="EMBL" id="RID96909.1"/>
    </source>
</evidence>
<dbReference type="SUPFAM" id="SSF54427">
    <property type="entry name" value="NTF2-like"/>
    <property type="match status" value="1"/>
</dbReference>